<evidence type="ECO:0000313" key="3">
    <source>
        <dbReference type="Proteomes" id="UP001168146"/>
    </source>
</evidence>
<comment type="caution">
    <text evidence="2">The sequence shown here is derived from an EMBL/GenBank/DDBJ whole genome shotgun (WGS) entry which is preliminary data.</text>
</comment>
<organism evidence="2 3">
    <name type="scientific">Friedmanniomyces endolithicus</name>
    <dbReference type="NCBI Taxonomy" id="329885"/>
    <lineage>
        <taxon>Eukaryota</taxon>
        <taxon>Fungi</taxon>
        <taxon>Dikarya</taxon>
        <taxon>Ascomycota</taxon>
        <taxon>Pezizomycotina</taxon>
        <taxon>Dothideomycetes</taxon>
        <taxon>Dothideomycetidae</taxon>
        <taxon>Mycosphaerellales</taxon>
        <taxon>Teratosphaeriaceae</taxon>
        <taxon>Friedmanniomyces</taxon>
    </lineage>
</organism>
<dbReference type="EMBL" id="JASUXU010000065">
    <property type="protein sequence ID" value="KAK0312349.1"/>
    <property type="molecule type" value="Genomic_DNA"/>
</dbReference>
<evidence type="ECO:0000313" key="2">
    <source>
        <dbReference type="EMBL" id="KAK0312349.1"/>
    </source>
</evidence>
<dbReference type="AlphaFoldDB" id="A0AAN6FC55"/>
<feature type="transmembrane region" description="Helical" evidence="1">
    <location>
        <begin position="35"/>
        <end position="56"/>
    </location>
</feature>
<sequence length="174" mass="19058">MAEYKLLASAARTTSSSHSIQVTDKIHKMLSITKLAALAVVLASSLASAWTFDIAFTRYRDSECTQPYHTDHMKANKCYNGGNSLIEMPVNSFLYDHRRHLTGDNRIGCTVSVYKKLDCQGEGYSMGDAASTFKQCGTFPADGDEMTGYNSISVTCDGKKPDHGSKKLGGWHTD</sequence>
<protein>
    <submittedName>
        <fullName evidence="2">Uncharacterized protein</fullName>
    </submittedName>
</protein>
<keyword evidence="1" id="KW-0812">Transmembrane</keyword>
<proteinExistence type="predicted"/>
<evidence type="ECO:0000256" key="1">
    <source>
        <dbReference type="SAM" id="Phobius"/>
    </source>
</evidence>
<accession>A0AAN6FC55</accession>
<keyword evidence="1" id="KW-0472">Membrane</keyword>
<gene>
    <name evidence="2" type="ORF">LTR82_013981</name>
</gene>
<reference evidence="2" key="1">
    <citation type="submission" date="2021-12" db="EMBL/GenBank/DDBJ databases">
        <title>Black yeast isolated from Biological Soil Crust.</title>
        <authorList>
            <person name="Kurbessoian T."/>
        </authorList>
    </citation>
    <scope>NUCLEOTIDE SEQUENCE</scope>
    <source>
        <strain evidence="2">CCFEE 5208</strain>
    </source>
</reference>
<keyword evidence="1" id="KW-1133">Transmembrane helix</keyword>
<dbReference type="Proteomes" id="UP001168146">
    <property type="component" value="Unassembled WGS sequence"/>
</dbReference>
<name>A0AAN6FC55_9PEZI</name>